<feature type="domain" description="Acyl-CoA dehydrogenase/oxidase N-terminal" evidence="9">
    <location>
        <begin position="57"/>
        <end position="135"/>
    </location>
</feature>
<evidence type="ECO:0000256" key="4">
    <source>
        <dbReference type="ARBA" id="ARBA00022827"/>
    </source>
</evidence>
<dbReference type="Gene3D" id="1.10.540.10">
    <property type="entry name" value="Acyl-CoA dehydrogenase/oxidase, N-terminal domain"/>
    <property type="match status" value="1"/>
</dbReference>
<comment type="caution">
    <text evidence="10">The sequence shown here is derived from an EMBL/GenBank/DDBJ whole genome shotgun (WGS) entry which is preliminary data.</text>
</comment>
<reference evidence="10 11" key="1">
    <citation type="submission" date="2020-04" db="EMBL/GenBank/DDBJ databases">
        <title>Novel species.</title>
        <authorList>
            <person name="Teo W.F.A."/>
            <person name="Lipun K."/>
            <person name="Srisuk N."/>
            <person name="Duangmal K."/>
        </authorList>
    </citation>
    <scope>NUCLEOTIDE SEQUENCE [LARGE SCALE GENOMIC DNA]</scope>
    <source>
        <strain evidence="10 11">K13G38</strain>
    </source>
</reference>
<accession>A0ABX1JI29</accession>
<dbReference type="Gene3D" id="2.40.110.10">
    <property type="entry name" value="Butyryl-CoA Dehydrogenase, subunit A, domain 2"/>
    <property type="match status" value="1"/>
</dbReference>
<evidence type="ECO:0000256" key="5">
    <source>
        <dbReference type="ARBA" id="ARBA00023002"/>
    </source>
</evidence>
<dbReference type="InterPro" id="IPR052161">
    <property type="entry name" value="Mycobact_Acyl-CoA_DH"/>
</dbReference>
<gene>
    <name evidence="10" type="ORF">HFP15_34890</name>
</gene>
<evidence type="ECO:0000256" key="3">
    <source>
        <dbReference type="ARBA" id="ARBA00022630"/>
    </source>
</evidence>
<dbReference type="InterPro" id="IPR036250">
    <property type="entry name" value="AcylCo_DH-like_C"/>
</dbReference>
<dbReference type="Pfam" id="PF02770">
    <property type="entry name" value="Acyl-CoA_dh_M"/>
    <property type="match status" value="1"/>
</dbReference>
<evidence type="ECO:0000313" key="11">
    <source>
        <dbReference type="Proteomes" id="UP000715441"/>
    </source>
</evidence>
<protein>
    <submittedName>
        <fullName evidence="10">Acyl-CoA dehydrogenase</fullName>
    </submittedName>
</protein>
<evidence type="ECO:0000259" key="8">
    <source>
        <dbReference type="Pfam" id="PF02770"/>
    </source>
</evidence>
<dbReference type="InterPro" id="IPR013786">
    <property type="entry name" value="AcylCoA_DH/ox_N"/>
</dbReference>
<dbReference type="InterPro" id="IPR046373">
    <property type="entry name" value="Acyl-CoA_Oxase/DH_mid-dom_sf"/>
</dbReference>
<dbReference type="InterPro" id="IPR037069">
    <property type="entry name" value="AcylCoA_DH/ox_N_sf"/>
</dbReference>
<sequence>MKTMEEFRAEALTLLRQHLPPRHDAGCSAWGAGSDDVSIFPEHSLEEELAGLKRAQEWQAAKFDNGFGWITGPVEYGGAGLPQEYAREFDELEEGFLHPEKVFFSIGHGMVGPTLLREGIPETKDRYLRAIYRGDVICCQLFSEPEAGSDLASLRTTAVRADGDWVVNGQKMWTSGAHYSHFGLLLARTNPDARTHSGITMFLLPMDTAGVEARPLRQMTGGAHFNEVFLDDVRIPDSMRLGPVDEGWRVAMDTLANERASMRPGGSNATFGVVSHERVVELVRHLGLADDPVVRQEVAQLYTTRRVFEFNAQRLLGSDHPAGPGICKLLNTFIARGTAELVSNVLGDRIVADSGEWGTYAWAAYVLGVPAMRLGGGTDEIQRNILAERVLGLPRERI</sequence>
<keyword evidence="11" id="KW-1185">Reference proteome</keyword>
<keyword evidence="5 6" id="KW-0560">Oxidoreductase</keyword>
<dbReference type="EMBL" id="JAAXLS010000047">
    <property type="protein sequence ID" value="NKQ58060.1"/>
    <property type="molecule type" value="Genomic_DNA"/>
</dbReference>
<evidence type="ECO:0000256" key="6">
    <source>
        <dbReference type="RuleBase" id="RU362125"/>
    </source>
</evidence>
<dbReference type="SUPFAM" id="SSF56645">
    <property type="entry name" value="Acyl-CoA dehydrogenase NM domain-like"/>
    <property type="match status" value="1"/>
</dbReference>
<dbReference type="Pfam" id="PF00441">
    <property type="entry name" value="Acyl-CoA_dh_1"/>
    <property type="match status" value="1"/>
</dbReference>
<dbReference type="SUPFAM" id="SSF47203">
    <property type="entry name" value="Acyl-CoA dehydrogenase C-terminal domain-like"/>
    <property type="match status" value="1"/>
</dbReference>
<feature type="domain" description="Acyl-CoA oxidase/dehydrogenase middle" evidence="8">
    <location>
        <begin position="139"/>
        <end position="233"/>
    </location>
</feature>
<evidence type="ECO:0000313" key="10">
    <source>
        <dbReference type="EMBL" id="NKQ58060.1"/>
    </source>
</evidence>
<evidence type="ECO:0000259" key="7">
    <source>
        <dbReference type="Pfam" id="PF00441"/>
    </source>
</evidence>
<feature type="domain" description="Acyl-CoA dehydrogenase/oxidase C-terminal" evidence="7">
    <location>
        <begin position="245"/>
        <end position="391"/>
    </location>
</feature>
<dbReference type="RefSeq" id="WP_168521521.1">
    <property type="nucleotide sequence ID" value="NZ_JAAXLS010000047.1"/>
</dbReference>
<comment type="similarity">
    <text evidence="2 6">Belongs to the acyl-CoA dehydrogenase family.</text>
</comment>
<evidence type="ECO:0000259" key="9">
    <source>
        <dbReference type="Pfam" id="PF02771"/>
    </source>
</evidence>
<keyword evidence="3 6" id="KW-0285">Flavoprotein</keyword>
<dbReference type="InterPro" id="IPR009075">
    <property type="entry name" value="AcylCo_DH/oxidase_C"/>
</dbReference>
<organism evidence="10 11">
    <name type="scientific">Amycolatopsis acididurans</name>
    <dbReference type="NCBI Taxonomy" id="2724524"/>
    <lineage>
        <taxon>Bacteria</taxon>
        <taxon>Bacillati</taxon>
        <taxon>Actinomycetota</taxon>
        <taxon>Actinomycetes</taxon>
        <taxon>Pseudonocardiales</taxon>
        <taxon>Pseudonocardiaceae</taxon>
        <taxon>Amycolatopsis</taxon>
    </lineage>
</organism>
<name>A0ABX1JI29_9PSEU</name>
<dbReference type="PANTHER" id="PTHR43292">
    <property type="entry name" value="ACYL-COA DEHYDROGENASE"/>
    <property type="match status" value="1"/>
</dbReference>
<dbReference type="Proteomes" id="UP000715441">
    <property type="component" value="Unassembled WGS sequence"/>
</dbReference>
<dbReference type="Gene3D" id="1.20.140.10">
    <property type="entry name" value="Butyryl-CoA Dehydrogenase, subunit A, domain 3"/>
    <property type="match status" value="1"/>
</dbReference>
<dbReference type="InterPro" id="IPR006091">
    <property type="entry name" value="Acyl-CoA_Oxase/DH_mid-dom"/>
</dbReference>
<dbReference type="InterPro" id="IPR009100">
    <property type="entry name" value="AcylCoA_DH/oxidase_NM_dom_sf"/>
</dbReference>
<keyword evidence="4 6" id="KW-0274">FAD</keyword>
<dbReference type="Pfam" id="PF02771">
    <property type="entry name" value="Acyl-CoA_dh_N"/>
    <property type="match status" value="1"/>
</dbReference>
<evidence type="ECO:0000256" key="1">
    <source>
        <dbReference type="ARBA" id="ARBA00001974"/>
    </source>
</evidence>
<proteinExistence type="inferred from homology"/>
<dbReference type="PANTHER" id="PTHR43292:SF4">
    <property type="entry name" value="ACYL-COA DEHYDROGENASE FADE34"/>
    <property type="match status" value="1"/>
</dbReference>
<comment type="cofactor">
    <cofactor evidence="1 6">
        <name>FAD</name>
        <dbReference type="ChEBI" id="CHEBI:57692"/>
    </cofactor>
</comment>
<evidence type="ECO:0000256" key="2">
    <source>
        <dbReference type="ARBA" id="ARBA00009347"/>
    </source>
</evidence>